<feature type="compositionally biased region" description="Basic and acidic residues" evidence="1">
    <location>
        <begin position="314"/>
        <end position="326"/>
    </location>
</feature>
<evidence type="ECO:0000313" key="2">
    <source>
        <dbReference type="EMBL" id="POW08187.1"/>
    </source>
</evidence>
<accession>A0A2S4VFA9</accession>
<feature type="region of interest" description="Disordered" evidence="1">
    <location>
        <begin position="397"/>
        <end position="457"/>
    </location>
</feature>
<reference evidence="2 3" key="1">
    <citation type="submission" date="2017-12" db="EMBL/GenBank/DDBJ databases">
        <title>Gene loss provides genomic basis for host adaptation in cereal stripe rust fungi.</title>
        <authorList>
            <person name="Xia C."/>
        </authorList>
    </citation>
    <scope>NUCLEOTIDE SEQUENCE [LARGE SCALE GENOMIC DNA]</scope>
    <source>
        <strain evidence="2 3">93TX-2</strain>
    </source>
</reference>
<feature type="compositionally biased region" description="Basic and acidic residues" evidence="1">
    <location>
        <begin position="428"/>
        <end position="439"/>
    </location>
</feature>
<organism evidence="2 3">
    <name type="scientific">Puccinia striiformis</name>
    <dbReference type="NCBI Taxonomy" id="27350"/>
    <lineage>
        <taxon>Eukaryota</taxon>
        <taxon>Fungi</taxon>
        <taxon>Dikarya</taxon>
        <taxon>Basidiomycota</taxon>
        <taxon>Pucciniomycotina</taxon>
        <taxon>Pucciniomycetes</taxon>
        <taxon>Pucciniales</taxon>
        <taxon>Pucciniaceae</taxon>
        <taxon>Puccinia</taxon>
    </lineage>
</organism>
<sequence length="623" mass="69679">MEQVIRMPLLPHHPSTNCRRMKTISVVLAYILVISLPHGPRVASASLGIETSHPISFTHEIPLDHWDGVPSEVENHTQEHTFLGHHLISQVSIRGEQVFVTNPFPIPCFQEVEQDSHKLSHMQVVNGAHWALLPALTASASPPEQYLVAFLEPHLFDGQSTHIKVHYSLPPEDHENFKYIMHLQHASSDTLPDEEEDLDLLLALEESRKTHQSSQHQPQSSEAHVGGPPPNQPRTIVADSGEPSQSKPQSSDEMHQSKPEIQAAAADESPIGSPVVHKSHPSSPGRSDHTTHEEYAEPRASSHMNDAGPSGQNAHEDKSSKTSFRDKIRKRISLMNVARLLNSESKPNQQRHSDFTAVSFKNEAKAKSVLSHQQSNPGNEVTQLVDAHTLPVGKSHTVASEQGASSSHDDTKANSSPGLQRQASTKEMGPEDARPREHGGQTSNRAIGELDEEEQMFDPDADLVQARRRRASIPENQTPVLKQNQQLDYLRQLFEKELQRVVASDDTDRKLEYAISQFHSGGGFPSHLKFPENIHKRIDAAIVLFEQMRPPFKDEEILDGYDILASVETATVFTSIKSSNDRYQWMKRRIDALKMFKAHRERSIRLAAQQKAYPLPGYDDSNL</sequence>
<dbReference type="Proteomes" id="UP000238274">
    <property type="component" value="Unassembled WGS sequence"/>
</dbReference>
<evidence type="ECO:0000256" key="1">
    <source>
        <dbReference type="SAM" id="MobiDB-lite"/>
    </source>
</evidence>
<proteinExistence type="predicted"/>
<reference evidence="3" key="3">
    <citation type="journal article" date="2018" name="Mol. Plant Microbe Interact.">
        <title>Genome sequence resources for the wheat stripe rust pathogen (Puccinia striiformis f. sp. tritici) and the barley stripe rust pathogen (Puccinia striiformis f. sp. hordei).</title>
        <authorList>
            <person name="Xia C."/>
            <person name="Wang M."/>
            <person name="Yin C."/>
            <person name="Cornejo O.E."/>
            <person name="Hulbert S.H."/>
            <person name="Chen X."/>
        </authorList>
    </citation>
    <scope>NUCLEOTIDE SEQUENCE [LARGE SCALE GENOMIC DNA]</scope>
    <source>
        <strain evidence="3">93TX-2</strain>
    </source>
</reference>
<dbReference type="VEuPathDB" id="FungiDB:PSTT_07529"/>
<name>A0A2S4VFA9_9BASI</name>
<feature type="compositionally biased region" description="Polar residues" evidence="1">
    <location>
        <begin position="413"/>
        <end position="425"/>
    </location>
</feature>
<feature type="compositionally biased region" description="Low complexity" evidence="1">
    <location>
        <begin position="273"/>
        <end position="284"/>
    </location>
</feature>
<feature type="compositionally biased region" description="Basic and acidic residues" evidence="1">
    <location>
        <begin position="286"/>
        <end position="297"/>
    </location>
</feature>
<feature type="compositionally biased region" description="Low complexity" evidence="1">
    <location>
        <begin position="212"/>
        <end position="221"/>
    </location>
</feature>
<dbReference type="EMBL" id="PKSM01000139">
    <property type="protein sequence ID" value="POW08187.1"/>
    <property type="molecule type" value="Genomic_DNA"/>
</dbReference>
<feature type="compositionally biased region" description="Polar residues" evidence="1">
    <location>
        <begin position="397"/>
        <end position="406"/>
    </location>
</feature>
<gene>
    <name evidence="2" type="ORF">PSHT_09644</name>
</gene>
<dbReference type="PROSITE" id="PS50330">
    <property type="entry name" value="UIM"/>
    <property type="match status" value="1"/>
</dbReference>
<comment type="caution">
    <text evidence="2">The sequence shown here is derived from an EMBL/GenBank/DDBJ whole genome shotgun (WGS) entry which is preliminary data.</text>
</comment>
<protein>
    <submittedName>
        <fullName evidence="2">Uncharacterized protein</fullName>
    </submittedName>
</protein>
<dbReference type="VEuPathDB" id="FungiDB:PSHT_09644"/>
<dbReference type="InterPro" id="IPR003903">
    <property type="entry name" value="UIM_dom"/>
</dbReference>
<evidence type="ECO:0000313" key="3">
    <source>
        <dbReference type="Proteomes" id="UP000238274"/>
    </source>
</evidence>
<reference evidence="3" key="2">
    <citation type="journal article" date="2018" name="BMC Genomics">
        <title>Genomic insights into host adaptation between the wheat stripe rust pathogen (Puccinia striiformis f. sp. tritici) and the barley stripe rust pathogen (Puccinia striiformis f. sp. hordei).</title>
        <authorList>
            <person name="Xia C."/>
            <person name="Wang M."/>
            <person name="Yin C."/>
            <person name="Cornejo O.E."/>
            <person name="Hulbert S.H."/>
            <person name="Chen X."/>
        </authorList>
    </citation>
    <scope>NUCLEOTIDE SEQUENCE [LARGE SCALE GENOMIC DNA]</scope>
    <source>
        <strain evidence="3">93TX-2</strain>
    </source>
</reference>
<feature type="region of interest" description="Disordered" evidence="1">
    <location>
        <begin position="208"/>
        <end position="359"/>
    </location>
</feature>
<keyword evidence="3" id="KW-1185">Reference proteome</keyword>
<dbReference type="AlphaFoldDB" id="A0A2S4VFA9"/>